<keyword evidence="3 5" id="KW-1133">Transmembrane helix</keyword>
<dbReference type="UniPathway" id="UPA00895"/>
<dbReference type="AlphaFoldDB" id="A0A317ZGQ9"/>
<dbReference type="Pfam" id="PF07291">
    <property type="entry name" value="MauE"/>
    <property type="match status" value="1"/>
</dbReference>
<feature type="domain" description="Methylamine utilisation protein MauE" evidence="6">
    <location>
        <begin position="9"/>
        <end position="135"/>
    </location>
</feature>
<comment type="subcellular location">
    <subcellularLocation>
        <location evidence="1">Membrane</location>
        <topology evidence="1">Multi-pass membrane protein</topology>
    </subcellularLocation>
</comment>
<keyword evidence="4 5" id="KW-0472">Membrane</keyword>
<dbReference type="InterPro" id="IPR009908">
    <property type="entry name" value="Methylamine_util_MauE"/>
</dbReference>
<feature type="transmembrane region" description="Helical" evidence="5">
    <location>
        <begin position="12"/>
        <end position="31"/>
    </location>
</feature>
<dbReference type="Proteomes" id="UP000247099">
    <property type="component" value="Unassembled WGS sequence"/>
</dbReference>
<evidence type="ECO:0000256" key="4">
    <source>
        <dbReference type="ARBA" id="ARBA00023136"/>
    </source>
</evidence>
<comment type="caution">
    <text evidence="7">The sequence shown here is derived from an EMBL/GenBank/DDBJ whole genome shotgun (WGS) entry which is preliminary data.</text>
</comment>
<organism evidence="7 8">
    <name type="scientific">Coraliomargarita sinensis</name>
    <dbReference type="NCBI Taxonomy" id="2174842"/>
    <lineage>
        <taxon>Bacteria</taxon>
        <taxon>Pseudomonadati</taxon>
        <taxon>Verrucomicrobiota</taxon>
        <taxon>Opitutia</taxon>
        <taxon>Puniceicoccales</taxon>
        <taxon>Coraliomargaritaceae</taxon>
        <taxon>Coraliomargarita</taxon>
    </lineage>
</organism>
<evidence type="ECO:0000256" key="1">
    <source>
        <dbReference type="ARBA" id="ARBA00004141"/>
    </source>
</evidence>
<evidence type="ECO:0000259" key="6">
    <source>
        <dbReference type="Pfam" id="PF07291"/>
    </source>
</evidence>
<evidence type="ECO:0000256" key="3">
    <source>
        <dbReference type="ARBA" id="ARBA00022989"/>
    </source>
</evidence>
<reference evidence="7 8" key="1">
    <citation type="submission" date="2018-05" db="EMBL/GenBank/DDBJ databases">
        <title>Coraliomargarita sinensis sp. nov., isolated from a marine solar saltern.</title>
        <authorList>
            <person name="Zhou L.Y."/>
        </authorList>
    </citation>
    <scope>NUCLEOTIDE SEQUENCE [LARGE SCALE GENOMIC DNA]</scope>
    <source>
        <strain evidence="7 8">WN38</strain>
    </source>
</reference>
<feature type="transmembrane region" description="Helical" evidence="5">
    <location>
        <begin position="51"/>
        <end position="70"/>
    </location>
</feature>
<dbReference type="EMBL" id="QHJQ01000014">
    <property type="protein sequence ID" value="PXA02949.1"/>
    <property type="molecule type" value="Genomic_DNA"/>
</dbReference>
<dbReference type="InParanoid" id="A0A317ZGQ9"/>
<evidence type="ECO:0000313" key="7">
    <source>
        <dbReference type="EMBL" id="PXA02949.1"/>
    </source>
</evidence>
<proteinExistence type="predicted"/>
<feature type="transmembrane region" description="Helical" evidence="5">
    <location>
        <begin position="117"/>
        <end position="137"/>
    </location>
</feature>
<evidence type="ECO:0000256" key="2">
    <source>
        <dbReference type="ARBA" id="ARBA00022692"/>
    </source>
</evidence>
<name>A0A317ZGQ9_9BACT</name>
<keyword evidence="2 5" id="KW-0812">Transmembrane</keyword>
<keyword evidence="8" id="KW-1185">Reference proteome</keyword>
<gene>
    <name evidence="7" type="ORF">DDZ13_14270</name>
</gene>
<evidence type="ECO:0000256" key="5">
    <source>
        <dbReference type="SAM" id="Phobius"/>
    </source>
</evidence>
<feature type="transmembrane region" description="Helical" evidence="5">
    <location>
        <begin position="77"/>
        <end position="97"/>
    </location>
</feature>
<sequence>MVEVNQRTIPLLISRLVLAWVFISAGLPKVQDPVAFSTSIEGYRLISGSPALWTAIILPWLELIIGFGLLTPWLRRASACIMVALLCLFITLHGSAWTRGLDINCGCFGKSTDSPEYHWLILRNLVLLIITIFILRASCRNKRTPKSSN</sequence>
<dbReference type="GO" id="GO:0030416">
    <property type="term" value="P:methylamine metabolic process"/>
    <property type="evidence" value="ECO:0007669"/>
    <property type="project" value="InterPro"/>
</dbReference>
<protein>
    <submittedName>
        <fullName evidence="7">DoxX family protein</fullName>
    </submittedName>
</protein>
<accession>A0A317ZGQ9</accession>
<dbReference type="GO" id="GO:0016020">
    <property type="term" value="C:membrane"/>
    <property type="evidence" value="ECO:0007669"/>
    <property type="project" value="UniProtKB-SubCell"/>
</dbReference>
<evidence type="ECO:0000313" key="8">
    <source>
        <dbReference type="Proteomes" id="UP000247099"/>
    </source>
</evidence>